<proteinExistence type="predicted"/>
<comment type="caution">
    <text evidence="2">The sequence shown here is derived from an EMBL/GenBank/DDBJ whole genome shotgun (WGS) entry which is preliminary data.</text>
</comment>
<feature type="region of interest" description="Disordered" evidence="1">
    <location>
        <begin position="265"/>
        <end position="404"/>
    </location>
</feature>
<protein>
    <submittedName>
        <fullName evidence="2">Uncharacterized protein</fullName>
    </submittedName>
</protein>
<dbReference type="OrthoDB" id="4849945at2759"/>
<organism evidence="2 3">
    <name type="scientific">Colletotrichum simmondsii</name>
    <dbReference type="NCBI Taxonomy" id="703756"/>
    <lineage>
        <taxon>Eukaryota</taxon>
        <taxon>Fungi</taxon>
        <taxon>Dikarya</taxon>
        <taxon>Ascomycota</taxon>
        <taxon>Pezizomycotina</taxon>
        <taxon>Sordariomycetes</taxon>
        <taxon>Hypocreomycetidae</taxon>
        <taxon>Glomerellales</taxon>
        <taxon>Glomerellaceae</taxon>
        <taxon>Colletotrichum</taxon>
        <taxon>Colletotrichum acutatum species complex</taxon>
    </lineage>
</organism>
<evidence type="ECO:0000313" key="3">
    <source>
        <dbReference type="Proteomes" id="UP000070328"/>
    </source>
</evidence>
<reference evidence="2 3" key="1">
    <citation type="submission" date="2014-02" db="EMBL/GenBank/DDBJ databases">
        <title>The genome sequence of Colletotrichum simmondsii CBS122122.</title>
        <authorList>
            <person name="Baroncelli R."/>
            <person name="Thon M.R."/>
        </authorList>
    </citation>
    <scope>NUCLEOTIDE SEQUENCE [LARGE SCALE GENOMIC DNA]</scope>
    <source>
        <strain evidence="2 3">CBS122122</strain>
    </source>
</reference>
<feature type="compositionally biased region" description="Basic and acidic residues" evidence="1">
    <location>
        <begin position="269"/>
        <end position="290"/>
    </location>
</feature>
<feature type="compositionally biased region" description="Low complexity" evidence="1">
    <location>
        <begin position="364"/>
        <end position="373"/>
    </location>
</feature>
<dbReference type="EMBL" id="JFBX01000081">
    <property type="protein sequence ID" value="KXH50689.1"/>
    <property type="molecule type" value="Genomic_DNA"/>
</dbReference>
<evidence type="ECO:0000256" key="1">
    <source>
        <dbReference type="SAM" id="MobiDB-lite"/>
    </source>
</evidence>
<name>A0A135TR95_9PEZI</name>
<accession>A0A135TR95</accession>
<feature type="region of interest" description="Disordered" evidence="1">
    <location>
        <begin position="65"/>
        <end position="88"/>
    </location>
</feature>
<gene>
    <name evidence="2" type="ORF">CSIM01_01538</name>
</gene>
<sequence>MPSPIPRLLPPIFSIFDSGLAETANNPLFYLSHDAEPSETDNAIGINIHAGPFSTAPIIAHLTHRLSPLPSRPRRRESNSSDTPKILLHEDRGRQGNALGFRSLFSRIIRGRGYQGLWRFTMRLRDPCWAEMTTDRKRTPDETRILRAPRQSYLGRGGYAKLDEELVAMISIDPSRPYLGTGFRFLNSAAVPPTAKETPFLNDDFALVAIMSGIGIIMGENETLGGVLTAEEIQASQRPHLRRAALVEKHTREAKEWLATLDLLDDNDRDDKPSHIRRAERVAPWRDLHGSRGMTTRGTEGGGGKTRSSKGTAPTERRQRSLSAPETSSQRRAAQRTLHHDPNRRQEWEKRPAVYVPRKRERTANASAATRRTTPLRSSQRSSYGDRDPTSRSVILAQGGTQIE</sequence>
<dbReference type="Proteomes" id="UP000070328">
    <property type="component" value="Unassembled WGS sequence"/>
</dbReference>
<dbReference type="AlphaFoldDB" id="A0A135TR95"/>
<keyword evidence="3" id="KW-1185">Reference proteome</keyword>
<feature type="compositionally biased region" description="Polar residues" evidence="1">
    <location>
        <begin position="321"/>
        <end position="332"/>
    </location>
</feature>
<feature type="compositionally biased region" description="Basic and acidic residues" evidence="1">
    <location>
        <begin position="338"/>
        <end position="352"/>
    </location>
</feature>
<evidence type="ECO:0000313" key="2">
    <source>
        <dbReference type="EMBL" id="KXH50689.1"/>
    </source>
</evidence>